<accession>A0A6A7AEF2</accession>
<dbReference type="PANTHER" id="PTHR38790:SF4">
    <property type="entry name" value="2EXR DOMAIN-CONTAINING PROTEIN"/>
    <property type="match status" value="1"/>
</dbReference>
<evidence type="ECO:0000313" key="2">
    <source>
        <dbReference type="Proteomes" id="UP000799424"/>
    </source>
</evidence>
<reference evidence="1" key="1">
    <citation type="journal article" date="2020" name="Stud. Mycol.">
        <title>101 Dothideomycetes genomes: a test case for predicting lifestyles and emergence of pathogens.</title>
        <authorList>
            <person name="Haridas S."/>
            <person name="Albert R."/>
            <person name="Binder M."/>
            <person name="Bloem J."/>
            <person name="Labutti K."/>
            <person name="Salamov A."/>
            <person name="Andreopoulos B."/>
            <person name="Baker S."/>
            <person name="Barry K."/>
            <person name="Bills G."/>
            <person name="Bluhm B."/>
            <person name="Cannon C."/>
            <person name="Castanera R."/>
            <person name="Culley D."/>
            <person name="Daum C."/>
            <person name="Ezra D."/>
            <person name="Gonzalez J."/>
            <person name="Henrissat B."/>
            <person name="Kuo A."/>
            <person name="Liang C."/>
            <person name="Lipzen A."/>
            <person name="Lutzoni F."/>
            <person name="Magnuson J."/>
            <person name="Mondo S."/>
            <person name="Nolan M."/>
            <person name="Ohm R."/>
            <person name="Pangilinan J."/>
            <person name="Park H.-J."/>
            <person name="Ramirez L."/>
            <person name="Alfaro M."/>
            <person name="Sun H."/>
            <person name="Tritt A."/>
            <person name="Yoshinaga Y."/>
            <person name="Zwiers L.-H."/>
            <person name="Turgeon B."/>
            <person name="Goodwin S."/>
            <person name="Spatafora J."/>
            <person name="Crous P."/>
            <person name="Grigoriev I."/>
        </authorList>
    </citation>
    <scope>NUCLEOTIDE SEQUENCE</scope>
    <source>
        <strain evidence="1">CBS 113818</strain>
    </source>
</reference>
<protein>
    <submittedName>
        <fullName evidence="1">Uncharacterized protein</fullName>
    </submittedName>
</protein>
<dbReference type="AlphaFoldDB" id="A0A6A7AEF2"/>
<dbReference type="PANTHER" id="PTHR38790">
    <property type="entry name" value="2EXR DOMAIN-CONTAINING PROTEIN-RELATED"/>
    <property type="match status" value="1"/>
</dbReference>
<sequence length="96" mass="11133">MERGAERRQPHEAPIGLSLKEADALSLRNRRGSPLLRLPAELRNRIYDHVFGGLRTQAQMLITPYKYTRTVVIVDDKWLPALWTTQGFMRITTICR</sequence>
<organism evidence="1 2">
    <name type="scientific">Ophiobolus disseminans</name>
    <dbReference type="NCBI Taxonomy" id="1469910"/>
    <lineage>
        <taxon>Eukaryota</taxon>
        <taxon>Fungi</taxon>
        <taxon>Dikarya</taxon>
        <taxon>Ascomycota</taxon>
        <taxon>Pezizomycotina</taxon>
        <taxon>Dothideomycetes</taxon>
        <taxon>Pleosporomycetidae</taxon>
        <taxon>Pleosporales</taxon>
        <taxon>Pleosporineae</taxon>
        <taxon>Phaeosphaeriaceae</taxon>
        <taxon>Ophiobolus</taxon>
    </lineage>
</organism>
<dbReference type="Proteomes" id="UP000799424">
    <property type="component" value="Unassembled WGS sequence"/>
</dbReference>
<dbReference type="OrthoDB" id="5413827at2759"/>
<dbReference type="EMBL" id="MU006218">
    <property type="protein sequence ID" value="KAF2831037.1"/>
    <property type="molecule type" value="Genomic_DNA"/>
</dbReference>
<evidence type="ECO:0000313" key="1">
    <source>
        <dbReference type="EMBL" id="KAF2831037.1"/>
    </source>
</evidence>
<keyword evidence="2" id="KW-1185">Reference proteome</keyword>
<proteinExistence type="predicted"/>
<gene>
    <name evidence="1" type="ORF">CC86DRAFT_401596</name>
</gene>
<name>A0A6A7AEF2_9PLEO</name>